<dbReference type="InterPro" id="IPR001509">
    <property type="entry name" value="Epimerase_deHydtase"/>
</dbReference>
<keyword evidence="1" id="KW-0560">Oxidoreductase</keyword>
<dbReference type="SUPFAM" id="SSF51735">
    <property type="entry name" value="NAD(P)-binding Rossmann-fold domains"/>
    <property type="match status" value="1"/>
</dbReference>
<evidence type="ECO:0000259" key="3">
    <source>
        <dbReference type="Pfam" id="PF01370"/>
    </source>
</evidence>
<protein>
    <recommendedName>
        <fullName evidence="3">NAD-dependent epimerase/dehydratase domain-containing protein</fullName>
    </recommendedName>
</protein>
<organism evidence="4 5">
    <name type="scientific">Botryobasidium botryosum (strain FD-172 SS1)</name>
    <dbReference type="NCBI Taxonomy" id="930990"/>
    <lineage>
        <taxon>Eukaryota</taxon>
        <taxon>Fungi</taxon>
        <taxon>Dikarya</taxon>
        <taxon>Basidiomycota</taxon>
        <taxon>Agaricomycotina</taxon>
        <taxon>Agaricomycetes</taxon>
        <taxon>Cantharellales</taxon>
        <taxon>Botryobasidiaceae</taxon>
        <taxon>Botryobasidium</taxon>
    </lineage>
</organism>
<dbReference type="Proteomes" id="UP000027195">
    <property type="component" value="Unassembled WGS sequence"/>
</dbReference>
<dbReference type="PANTHER" id="PTHR10366:SF564">
    <property type="entry name" value="STEROL-4-ALPHA-CARBOXYLATE 3-DEHYDROGENASE, DECARBOXYLATING"/>
    <property type="match status" value="1"/>
</dbReference>
<reference evidence="5" key="1">
    <citation type="journal article" date="2014" name="Proc. Natl. Acad. Sci. U.S.A.">
        <title>Extensive sampling of basidiomycete genomes demonstrates inadequacy of the white-rot/brown-rot paradigm for wood decay fungi.</title>
        <authorList>
            <person name="Riley R."/>
            <person name="Salamov A.A."/>
            <person name="Brown D.W."/>
            <person name="Nagy L.G."/>
            <person name="Floudas D."/>
            <person name="Held B.W."/>
            <person name="Levasseur A."/>
            <person name="Lombard V."/>
            <person name="Morin E."/>
            <person name="Otillar R."/>
            <person name="Lindquist E.A."/>
            <person name="Sun H."/>
            <person name="LaButti K.M."/>
            <person name="Schmutz J."/>
            <person name="Jabbour D."/>
            <person name="Luo H."/>
            <person name="Baker S.E."/>
            <person name="Pisabarro A.G."/>
            <person name="Walton J.D."/>
            <person name="Blanchette R.A."/>
            <person name="Henrissat B."/>
            <person name="Martin F."/>
            <person name="Cullen D."/>
            <person name="Hibbett D.S."/>
            <person name="Grigoriev I.V."/>
        </authorList>
    </citation>
    <scope>NUCLEOTIDE SEQUENCE [LARGE SCALE GENOMIC DNA]</scope>
    <source>
        <strain evidence="5">FD-172 SS1</strain>
    </source>
</reference>
<dbReference type="STRING" id="930990.A0A067N2G7"/>
<evidence type="ECO:0000256" key="2">
    <source>
        <dbReference type="ARBA" id="ARBA00023445"/>
    </source>
</evidence>
<dbReference type="FunCoup" id="A0A067N2G7">
    <property type="interactions" value="59"/>
</dbReference>
<evidence type="ECO:0000313" key="4">
    <source>
        <dbReference type="EMBL" id="KDQ17956.1"/>
    </source>
</evidence>
<dbReference type="PANTHER" id="PTHR10366">
    <property type="entry name" value="NAD DEPENDENT EPIMERASE/DEHYDRATASE"/>
    <property type="match status" value="1"/>
</dbReference>
<dbReference type="HOGENOM" id="CLU_007383_9_2_1"/>
<name>A0A067N2G7_BOTB1</name>
<dbReference type="AlphaFoldDB" id="A0A067N2G7"/>
<dbReference type="GO" id="GO:0016616">
    <property type="term" value="F:oxidoreductase activity, acting on the CH-OH group of donors, NAD or NADP as acceptor"/>
    <property type="evidence" value="ECO:0007669"/>
    <property type="project" value="TreeGrafter"/>
</dbReference>
<dbReference type="Pfam" id="PF01370">
    <property type="entry name" value="Epimerase"/>
    <property type="match status" value="1"/>
</dbReference>
<accession>A0A067N2G7</accession>
<evidence type="ECO:0000256" key="1">
    <source>
        <dbReference type="ARBA" id="ARBA00023002"/>
    </source>
</evidence>
<dbReference type="FunFam" id="3.40.50.720:FF:000085">
    <property type="entry name" value="Dihydroflavonol reductase"/>
    <property type="match status" value="1"/>
</dbReference>
<gene>
    <name evidence="4" type="ORF">BOTBODRAFT_29274</name>
</gene>
<dbReference type="OrthoDB" id="2735536at2759"/>
<feature type="domain" description="NAD-dependent epimerase/dehydratase" evidence="3">
    <location>
        <begin position="10"/>
        <end position="269"/>
    </location>
</feature>
<dbReference type="InterPro" id="IPR036291">
    <property type="entry name" value="NAD(P)-bd_dom_sf"/>
</dbReference>
<dbReference type="Gene3D" id="3.40.50.720">
    <property type="entry name" value="NAD(P)-binding Rossmann-like Domain"/>
    <property type="match status" value="1"/>
</dbReference>
<comment type="similarity">
    <text evidence="2">Belongs to the NAD(P)-dependent epimerase/dehydratase family. Dihydroflavonol-4-reductase subfamily.</text>
</comment>
<keyword evidence="5" id="KW-1185">Reference proteome</keyword>
<proteinExistence type="inferred from homology"/>
<sequence length="350" mass="38082">MPAVQAPATALVTGASGFIAVWIVKTLLDEGFNVRGTVRSTSKGDYLANLFKEHGAKFSYVLVEDISHEGAFDEAVKGVDAVFHTASPLSGDAYEPDELIKPAIEGTLNALKSVKHHGPSVKRVVITGSVAALMEPKDQIPAIYTEADWNTFAIKEVQEKGVHADQELKYRASKVLAERAAWEFVEQNKSQIEFDITTILPSFVFGPILQEVLTLAQLNLSSKLFYNATRGEGLPKARALSPFGNYVDIRDVAKMHVHALVDEVAGGERFVCSAAPFCWQDIYNALNAVEPPISNIPKSDFTTKTVHPAINSSDKARAVFGFEFTSLQKTAADTLASLREREVVWAASSA</sequence>
<dbReference type="EMBL" id="KL198022">
    <property type="protein sequence ID" value="KDQ17956.1"/>
    <property type="molecule type" value="Genomic_DNA"/>
</dbReference>
<evidence type="ECO:0000313" key="5">
    <source>
        <dbReference type="Proteomes" id="UP000027195"/>
    </source>
</evidence>
<dbReference type="InParanoid" id="A0A067N2G7"/>
<dbReference type="InterPro" id="IPR050425">
    <property type="entry name" value="NAD(P)_dehydrat-like"/>
</dbReference>